<keyword evidence="8" id="KW-1185">Reference proteome</keyword>
<dbReference type="AlphaFoldDB" id="A0A839Z8H0"/>
<feature type="domain" description="Thiamine pyrophosphate enzyme N-terminal TPP-binding" evidence="6">
    <location>
        <begin position="11"/>
        <end position="123"/>
    </location>
</feature>
<reference evidence="7 8" key="1">
    <citation type="submission" date="2020-08" db="EMBL/GenBank/DDBJ databases">
        <title>Genomic Encyclopedia of Type Strains, Phase IV (KMG-IV): sequencing the most valuable type-strain genomes for metagenomic binning, comparative biology and taxonomic classification.</title>
        <authorList>
            <person name="Goeker M."/>
        </authorList>
    </citation>
    <scope>NUCLEOTIDE SEQUENCE [LARGE SCALE GENOMIC DNA]</scope>
    <source>
        <strain evidence="7 8">DSM 5895</strain>
    </source>
</reference>
<dbReference type="PANTHER" id="PTHR42916:SF1">
    <property type="entry name" value="PROTEIN PHYLLO, CHLOROPLASTIC"/>
    <property type="match status" value="1"/>
</dbReference>
<gene>
    <name evidence="7" type="ORF">FHS55_001611</name>
</gene>
<dbReference type="EMBL" id="JACICD010000002">
    <property type="protein sequence ID" value="MBB3771016.1"/>
    <property type="molecule type" value="Genomic_DNA"/>
</dbReference>
<keyword evidence="4" id="KW-0786">Thiamine pyrophosphate</keyword>
<dbReference type="PANTHER" id="PTHR42916">
    <property type="entry name" value="2-SUCCINYL-5-ENOLPYRUVYL-6-HYDROXY-3-CYCLOHEXENE-1-CARBOXYLATE SYNTHASE"/>
    <property type="match status" value="1"/>
</dbReference>
<evidence type="ECO:0000256" key="3">
    <source>
        <dbReference type="ARBA" id="ARBA00022842"/>
    </source>
</evidence>
<keyword evidence="5" id="KW-0464">Manganese</keyword>
<evidence type="ECO:0000313" key="7">
    <source>
        <dbReference type="EMBL" id="MBB3771016.1"/>
    </source>
</evidence>
<dbReference type="GO" id="GO:0009234">
    <property type="term" value="P:menaquinone biosynthetic process"/>
    <property type="evidence" value="ECO:0007669"/>
    <property type="project" value="InterPro"/>
</dbReference>
<dbReference type="InterPro" id="IPR004433">
    <property type="entry name" value="MenaQ_synth_MenD"/>
</dbReference>
<evidence type="ECO:0000256" key="4">
    <source>
        <dbReference type="ARBA" id="ARBA00023052"/>
    </source>
</evidence>
<evidence type="ECO:0000256" key="2">
    <source>
        <dbReference type="ARBA" id="ARBA00022723"/>
    </source>
</evidence>
<dbReference type="SUPFAM" id="SSF52518">
    <property type="entry name" value="Thiamin diphosphate-binding fold (THDP-binding)"/>
    <property type="match status" value="2"/>
</dbReference>
<keyword evidence="1 7" id="KW-0808">Transferase</keyword>
<dbReference type="PIRSF" id="PIRSF004983">
    <property type="entry name" value="MenD"/>
    <property type="match status" value="1"/>
</dbReference>
<accession>A0A839Z8H0</accession>
<dbReference type="GO" id="GO:0030976">
    <property type="term" value="F:thiamine pyrophosphate binding"/>
    <property type="evidence" value="ECO:0007669"/>
    <property type="project" value="InterPro"/>
</dbReference>
<organism evidence="7 8">
    <name type="scientific">Ancylobacter tetraedralis</name>
    <dbReference type="NCBI Taxonomy" id="217068"/>
    <lineage>
        <taxon>Bacteria</taxon>
        <taxon>Pseudomonadati</taxon>
        <taxon>Pseudomonadota</taxon>
        <taxon>Alphaproteobacteria</taxon>
        <taxon>Hyphomicrobiales</taxon>
        <taxon>Xanthobacteraceae</taxon>
        <taxon>Ancylobacter</taxon>
    </lineage>
</organism>
<evidence type="ECO:0000256" key="5">
    <source>
        <dbReference type="ARBA" id="ARBA00023211"/>
    </source>
</evidence>
<dbReference type="Gene3D" id="3.40.50.1220">
    <property type="entry name" value="TPP-binding domain"/>
    <property type="match status" value="1"/>
</dbReference>
<evidence type="ECO:0000256" key="1">
    <source>
        <dbReference type="ARBA" id="ARBA00022679"/>
    </source>
</evidence>
<evidence type="ECO:0000259" key="6">
    <source>
        <dbReference type="Pfam" id="PF02776"/>
    </source>
</evidence>
<dbReference type="GO" id="GO:0046872">
    <property type="term" value="F:metal ion binding"/>
    <property type="evidence" value="ECO:0007669"/>
    <property type="project" value="UniProtKB-KW"/>
</dbReference>
<dbReference type="Gene3D" id="3.40.50.970">
    <property type="match status" value="2"/>
</dbReference>
<dbReference type="Proteomes" id="UP000533469">
    <property type="component" value="Unassembled WGS sequence"/>
</dbReference>
<dbReference type="InterPro" id="IPR012001">
    <property type="entry name" value="Thiamin_PyroP_enz_TPP-bd_dom"/>
</dbReference>
<dbReference type="InterPro" id="IPR029061">
    <property type="entry name" value="THDP-binding"/>
</dbReference>
<dbReference type="Pfam" id="PF02776">
    <property type="entry name" value="TPP_enzyme_N"/>
    <property type="match status" value="1"/>
</dbReference>
<comment type="caution">
    <text evidence="7">The sequence shown here is derived from an EMBL/GenBank/DDBJ whole genome shotgun (WGS) entry which is preliminary data.</text>
</comment>
<sequence length="583" mass="63761">MRHYTTEKNVQVIIHLLKNSGIRHVIASPGTTNMAFVVSIQSDPFFTVYSCVDERSAAYMACGLAAELGEPVVLSCTGATASRNYGPGLTEAYYRKLPVLAITSTQIQAKVGHHVAQIIDRSSIPNDIAKLSVQLPVVKDADDLWDCEMKVNQAILALKRHGGGPVHINLPTNYARTFDVKTLPAYRVIDRITPTDVFPPLSGKVAVFVGAHATWSPAETDALERFCAANNAVVLCDHTSGYRGTHGIHFALAAGQDMFDPAEMAADVMIHIGEISGDYDTLKASGKQVWRVSPDGEIRDAFRKLRYVFEMPETSFFAHYAETGSATENSYLATCREKLQQVRAHLPELPFSNAWLASRMAHRLPENATIHFGILNSLRTWNYFDLPPHVTSASNVGGFGIDGCLSAFIGASLANKDKLYFLVIGDLAFFYDMNVLGNRHVGSNIRILLVNNGKGTEFTQYAHPGSALGEDANVFVAASGHFGTQSRSLVKNYAQNLGFDYISAESKEGFEAVHERFLSPTASAKPLLFEVFTDADLESDALKTIKNIEKRPKADAVKHGVKQLAKDMLGTDGVNMVKKLMGR</sequence>
<proteinExistence type="predicted"/>
<evidence type="ECO:0000313" key="8">
    <source>
        <dbReference type="Proteomes" id="UP000533469"/>
    </source>
</evidence>
<dbReference type="CDD" id="cd07037">
    <property type="entry name" value="TPP_PYR_MenD"/>
    <property type="match status" value="1"/>
</dbReference>
<keyword evidence="3" id="KW-0460">Magnesium</keyword>
<protein>
    <submittedName>
        <fullName evidence="7">2-succinyl-5-enolpyruvyl-6-hydroxy-3-cyclohexene-1-carboxylate synthase</fullName>
        <ecNumber evidence="7">2.2.1.9</ecNumber>
    </submittedName>
</protein>
<dbReference type="EC" id="2.2.1.9" evidence="7"/>
<keyword evidence="2" id="KW-0479">Metal-binding</keyword>
<dbReference type="RefSeq" id="WP_183189158.1">
    <property type="nucleotide sequence ID" value="NZ_JACICD010000002.1"/>
</dbReference>
<dbReference type="GO" id="GO:0070204">
    <property type="term" value="F:2-succinyl-5-enolpyruvyl-6-hydroxy-3-cyclohexene-1-carboxylic-acid synthase activity"/>
    <property type="evidence" value="ECO:0007669"/>
    <property type="project" value="UniProtKB-EC"/>
</dbReference>
<name>A0A839Z8H0_9HYPH</name>